<dbReference type="RefSeq" id="XP_028988094.1">
    <property type="nucleotide sequence ID" value="XM_029132261.3"/>
</dbReference>
<feature type="domain" description="Fibronectin type-III" evidence="1">
    <location>
        <begin position="1271"/>
        <end position="1356"/>
    </location>
</feature>
<dbReference type="GeneID" id="114844712"/>
<dbReference type="KEGG" id="bspl:114844712"/>
<dbReference type="SUPFAM" id="SSF49265">
    <property type="entry name" value="Fibronectin type III"/>
    <property type="match status" value="20"/>
</dbReference>
<dbReference type="PANTHER" id="PTHR47135">
    <property type="entry name" value="FIBRONECTIN TYPE III DOMAIN-CONTAINING PROTEIN 7"/>
    <property type="match status" value="1"/>
</dbReference>
<feature type="domain" description="Fibronectin type-III" evidence="1">
    <location>
        <begin position="1442"/>
        <end position="1532"/>
    </location>
</feature>
<protein>
    <submittedName>
        <fullName evidence="3">Mucin-4-like</fullName>
    </submittedName>
</protein>
<dbReference type="InterPro" id="IPR003961">
    <property type="entry name" value="FN3_dom"/>
</dbReference>
<dbReference type="OrthoDB" id="9908419at2759"/>
<feature type="domain" description="Fibronectin type-III" evidence="1">
    <location>
        <begin position="2141"/>
        <end position="2227"/>
    </location>
</feature>
<evidence type="ECO:0000313" key="2">
    <source>
        <dbReference type="Proteomes" id="UP000515150"/>
    </source>
</evidence>
<accession>A0A6P7L4K9</accession>
<dbReference type="Proteomes" id="UP000515150">
    <property type="component" value="Chromosome 17"/>
</dbReference>
<dbReference type="SMART" id="SM00060">
    <property type="entry name" value="FN3"/>
    <property type="match status" value="20"/>
</dbReference>
<feature type="domain" description="Fibronectin type-III" evidence="1">
    <location>
        <begin position="1795"/>
        <end position="1882"/>
    </location>
</feature>
<keyword evidence="2" id="KW-1185">Reference proteome</keyword>
<sequence>MAEDPNGNAHSCSALGTNCFIRGLSCGQNYTASVISTNLLCNSTSTQVNFVTAPCPPTGIQAIRDCDTNQALIAWNNEQLPGLYTATLEDESKAKLNCTTNTVNNCSITSPPCGKRFNVTVTYNDGHCLSYSTPVSMDSVPCGPVDVKANVSCVTGQLTVTWSSPVTAPNYTTVVSRQADQPLRCNSASTQCTTSGLSCGSSYAVTVFSITGTCLSLPSSVVTVQSLPCPPTNITATHTCAPDPVPVSWVASDSAKYYTAVAVSSDGYMSQCQTNTTSCALSQLQCGDVYSITVAGTDDTCTGQPSNNFTLVTEPCTPTNVSSRLFCSDGVAKVSWAPSVNALSYAVKATSSDQILNCTTSGTNCTLSDLLCDHTYDIQVSATDGTCVSNYSSLFRHNKVPCAPQNISTSLACGTNILTVSWTSAPEPLNYSVTAVILGGNTTSASCRTSTTSCDLDGLQCGQTYNVSVQASSGSCIGPCSSAQTVETAPCPPLGLTAVAGCGTNALLASWNSSLGATSYTTTVTGPNGFSSGCSSSDLTCSVSDLHCASQYTVTVASVHATCTSSLSQTHVTTGPCDPVNVTSVLICGSDAATVSWEAAAGAVSYIAVAQDSSSHLYASCSTNTTSCRLNRLQCGRAYNLTVLAEDQDATCNSTGSNTAVLTTAPCTPPVLSSNLICGTNYSSASWEQVANAVNYTVTATTATRQQISCSSATATCDLADLVCSETYTAAVVAQGSQCQSAPSSSINITTVPCSPSFVTAQYSCDANAAALTWTDSVGGVSFWVQVDGGGYRNTYQTTNTSCVFGNLPCGLNFKATVQVQGPHCSSLPSVSDTLESVPCAPSNVSASMVCSNNSALVTWVGTPTAVGYNVTATAQNGHTSSCYTTTTSCEVSIKCGKTYNITVTPHSQTCTGNPSSVYSFSAGLCAPCNVSMSSACGADAVSWSTVTGAQMYRATATAGDGTSQTCSSNSSSCDFPHFLCGQTYGIAVATLDRGCWSTPSPAVNLTTVPCVPTNLTGQICCEDKVLTVKWDQSSETGTTYMLQAEIIGGAPTVYTTVNTTYTLNALCGQTYTFRVAAQDGNCNSSYSPPIEVMTEPCQPVIVAVDALCQSDSVYISWNQTSNAVNYIITVSGNLGYVNTYNTSQTLLSATLPCGQDYNATLRAHGAKCYSLTSSAAFTTTPCVPRNVTTQVQCRLNASSVSWEPSNGAKTYTALATGLDGRGRECTSNTTSCSWSDLHCGEQYSVVVTADNGNCSSLASNASTIYMMPCVPMNVTVTMDCASDTAVVSWSPSRGAVQYLVTAHSLYDSVSCQTSGLYCTLYNLTCGSGYAAQVVAVGDTCSSVPSTSVTFNSSPCPPRNVSAHVSCLSNDMTVSWSAVRDADQFLVSALPSDGGLSRSCASTNTSCSISGVTCGNTFTVQVASVTGSCSSQQSEAPGVMSAPCQPQGVTGSFDCVARSPIIRWDAAAGADSYTVTAAGEAGRAADCSTAANTTCEVKGLSCGLSYNFSVTAANPQCESPPSGSIQLKTEPCVPTNLSVAYDNSEAQVTWNKAKGASSYSVQAQTPQGPAVTCNGTGTWCLLIGLQCSRIYNITVTPQNAACNDSVVSDPYVLITEPCPPTNVQASGACDQLTSTVSWQQSGLAVGYVAHLDDWNGHYTSCSGSSTDASCSVSGLTCGTAYDVWVEAVGQQYNSSGSAAVLLTSAPCRPADIKVDVSCQSDGAAVVSWNSTYGTANFSLSADVGGSLRTLCATQQDGCNVTGLSCGQTYTVGITASNAQCVAAAVNASLTTRPCPPQHVAVDLLCETQAVVVSWDQSLGVDLYEASATSVSGGRVQTCNSTGASCQFTSLSCGDTYNVTVVAHSRGCWSRASNPVSVQTEPCQPVIVAVDALCQSDSVYISWNQTSNAVNYIIAVSGNLGYVNTYNTSQTLLSATLPCGQDYNATLRAHGAKCYSLTSSAAFTTTPCVPRNVTTQVQCRLNASSVSWEPSNGAKTYMALATGLDGRGRECTSNTTSCSWSDLHCGEQYSVVVTADNGNCSSLASNASTIYMSPCVPKNLVSSVNCSGKVVSLSWDASNGSTSYTVSAYAANQSSTLSTYMTTASFSDLTCGQNYSIRVKPHSQNCAGCSDAQTYVETWPCPPSGVSIVQDCVSGNVTAAWQASQGSDSYTATLQSGAGASQTCTSTSNTCSIPHLSCGSNFSVSVTASNRQCNTTSSQTAGLTSVPCVPMNVTVTMDCASDTAMLSWSPSRGAVQYLVTATSLYDTVTCQTSGLNCTLYNHTCGSRYTAQVVAVGDTCSSAPSETVKFNSSFCPPDQLNVTLDCIDQSALLSWTPSVNAVQYYARAQAENGNKLCCHSNIPSCVIQGLECGTVYNFTVKTSDGTCNSSFSNPVQMGAVPCPPDSVTVQLLPMQNQTQVLHFNWNQSSCMNTEYLVMLKGSLLGNSHTLVNVSSYWNNRTYFEIPLPCSTSYTAAVESRNTAGTSDPSVFLINTTAPCPPPGVICTSNSSLATVSWSASVFATEYTVYDNSVTPRAKLCNTADLSCSLPYSTCTSLVITASNSAGESEAENVATTGRRRRDLSY</sequence>
<feature type="domain" description="Fibronectin type-III" evidence="1">
    <location>
        <begin position="2314"/>
        <end position="2403"/>
    </location>
</feature>
<feature type="domain" description="Fibronectin type-III" evidence="1">
    <location>
        <begin position="1184"/>
        <end position="1270"/>
    </location>
</feature>
<name>A0A6P7L4K9_BETSP</name>
<feature type="domain" description="Fibronectin type-III" evidence="1">
    <location>
        <begin position="841"/>
        <end position="926"/>
    </location>
</feature>
<dbReference type="Pfam" id="PF00041">
    <property type="entry name" value="fn3"/>
    <property type="match status" value="1"/>
</dbReference>
<dbReference type="PANTHER" id="PTHR47135:SF3">
    <property type="entry name" value="FIBRONECTIN TYPE-III DOMAIN-CONTAINING PROTEIN"/>
    <property type="match status" value="1"/>
</dbReference>
<gene>
    <name evidence="3" type="primary">LOC114844712</name>
</gene>
<dbReference type="InParanoid" id="A0A6P7L4K9"/>
<feature type="domain" description="Fibronectin type-III" evidence="1">
    <location>
        <begin position="143"/>
        <end position="229"/>
    </location>
</feature>
<dbReference type="InterPro" id="IPR013783">
    <property type="entry name" value="Ig-like_fold"/>
</dbReference>
<proteinExistence type="predicted"/>
<feature type="domain" description="Fibronectin type-III" evidence="1">
    <location>
        <begin position="230"/>
        <end position="316"/>
    </location>
</feature>
<feature type="domain" description="Fibronectin type-III" evidence="1">
    <location>
        <begin position="1619"/>
        <end position="1707"/>
    </location>
</feature>
<feature type="domain" description="Fibronectin type-III" evidence="1">
    <location>
        <begin position="1533"/>
        <end position="1618"/>
    </location>
</feature>
<feature type="domain" description="Fibronectin type-III" evidence="1">
    <location>
        <begin position="2228"/>
        <end position="2313"/>
    </location>
</feature>
<evidence type="ECO:0000313" key="3">
    <source>
        <dbReference type="RefSeq" id="XP_028988094.1"/>
    </source>
</evidence>
<dbReference type="Gene3D" id="2.60.40.10">
    <property type="entry name" value="Immunoglobulins"/>
    <property type="match status" value="17"/>
</dbReference>
<feature type="domain" description="Fibronectin type-III" evidence="1">
    <location>
        <begin position="1968"/>
        <end position="2054"/>
    </location>
</feature>
<feature type="domain" description="Fibronectin type-III" evidence="1">
    <location>
        <begin position="403"/>
        <end position="491"/>
    </location>
</feature>
<dbReference type="PROSITE" id="PS50853">
    <property type="entry name" value="FN3"/>
    <property type="match status" value="15"/>
</dbReference>
<dbReference type="CDD" id="cd00063">
    <property type="entry name" value="FN3"/>
    <property type="match status" value="2"/>
</dbReference>
<evidence type="ECO:0000259" key="1">
    <source>
        <dbReference type="PROSITE" id="PS50853"/>
    </source>
</evidence>
<reference evidence="3" key="1">
    <citation type="submission" date="2025-08" db="UniProtKB">
        <authorList>
            <consortium name="RefSeq"/>
        </authorList>
    </citation>
    <scope>IDENTIFICATION</scope>
</reference>
<dbReference type="InterPro" id="IPR036116">
    <property type="entry name" value="FN3_sf"/>
</dbReference>
<organism evidence="2 3">
    <name type="scientific">Betta splendens</name>
    <name type="common">Siamese fighting fish</name>
    <dbReference type="NCBI Taxonomy" id="158456"/>
    <lineage>
        <taxon>Eukaryota</taxon>
        <taxon>Metazoa</taxon>
        <taxon>Chordata</taxon>
        <taxon>Craniata</taxon>
        <taxon>Vertebrata</taxon>
        <taxon>Euteleostomi</taxon>
        <taxon>Actinopterygii</taxon>
        <taxon>Neopterygii</taxon>
        <taxon>Teleostei</taxon>
        <taxon>Neoteleostei</taxon>
        <taxon>Acanthomorphata</taxon>
        <taxon>Anabantaria</taxon>
        <taxon>Anabantiformes</taxon>
        <taxon>Anabantoidei</taxon>
        <taxon>Osphronemidae</taxon>
        <taxon>Betta</taxon>
    </lineage>
</organism>
<feature type="domain" description="Fibronectin type-III" evidence="1">
    <location>
        <begin position="578"/>
        <end position="667"/>
    </location>
</feature>